<dbReference type="AlphaFoldDB" id="A0A062U505"/>
<dbReference type="InterPro" id="IPR003474">
    <property type="entry name" value="Glcn_transporter"/>
</dbReference>
<reference evidence="1 2" key="1">
    <citation type="submission" date="2013-04" db="EMBL/GenBank/DDBJ databases">
        <title>Hyphomonas sp. T24B3 Genome Sequencing.</title>
        <authorList>
            <person name="Lai Q."/>
            <person name="Shao Z."/>
        </authorList>
    </citation>
    <scope>NUCLEOTIDE SEQUENCE [LARGE SCALE GENOMIC DNA]</scope>
    <source>
        <strain evidence="1 2">T24B3</strain>
    </source>
</reference>
<dbReference type="OrthoDB" id="9787129at2"/>
<evidence type="ECO:0000313" key="2">
    <source>
        <dbReference type="Proteomes" id="UP000249123"/>
    </source>
</evidence>
<organism evidence="1 2">
    <name type="scientific">Hyphomonas pacifica</name>
    <dbReference type="NCBI Taxonomy" id="1280941"/>
    <lineage>
        <taxon>Bacteria</taxon>
        <taxon>Pseudomonadati</taxon>
        <taxon>Pseudomonadota</taxon>
        <taxon>Alphaproteobacteria</taxon>
        <taxon>Hyphomonadales</taxon>
        <taxon>Hyphomonadaceae</taxon>
        <taxon>Hyphomonas</taxon>
    </lineage>
</organism>
<gene>
    <name evidence="1" type="ORF">HY3_01625</name>
</gene>
<dbReference type="NCBIfam" id="TIGR00791">
    <property type="entry name" value="gntP"/>
    <property type="match status" value="1"/>
</dbReference>
<dbReference type="Proteomes" id="UP000249123">
    <property type="component" value="Unassembled WGS sequence"/>
</dbReference>
<dbReference type="EMBL" id="AWFB01000012">
    <property type="protein sequence ID" value="RAN34333.1"/>
    <property type="molecule type" value="Genomic_DNA"/>
</dbReference>
<dbReference type="Pfam" id="PF02447">
    <property type="entry name" value="GntP_permease"/>
    <property type="match status" value="1"/>
</dbReference>
<dbReference type="GO" id="GO:0005886">
    <property type="term" value="C:plasma membrane"/>
    <property type="evidence" value="ECO:0007669"/>
    <property type="project" value="TreeGrafter"/>
</dbReference>
<evidence type="ECO:0000313" key="1">
    <source>
        <dbReference type="EMBL" id="RAN34333.1"/>
    </source>
</evidence>
<dbReference type="RefSeq" id="WP_051594759.1">
    <property type="nucleotide sequence ID" value="NZ_AWFA01000012.1"/>
</dbReference>
<sequence>MELIESLQAYRPLIAAGLGIAALLVLILKARLNAFAALLLISIFSALAAGLTPDQSFATITNGMGGTLGFIATIIGLGALFGAILQASGALQALASRLSNTASFTTNQWQIAGIALLASTPVFFDVALIILAPLILTMAHAKSRPPLALGLPLMAGLAVGHAFLPPTPGPVAIAELLGAELGWVILFGAICGAVALAVSGPLLAVFLERQSLLPEGDSDFDFEIVEPADLAASTAKFGRAVFLIVLPLALILLGTLAELLPPGPLRYILSVTGHPFSALLIACGATWILLYPATQESRELMSKAMAKAFEPTGAVILVTGAGGAFKQVLVDTGAGTQIADAALSVGFGPLLTGYALAVILRLAQGSATVAMITSAGLTAPLLIAAPLTAPQLGLLTIAIAAGASTGSHVNDSGFWLVGRIFGITPGETLRTWTVSTSLISIVGFAMCSLIYMLLAVF</sequence>
<accession>A0A328JUW8</accession>
<dbReference type="PANTHER" id="PTHR30354">
    <property type="entry name" value="GNT FAMILY GLUCONATE TRANSPORTER"/>
    <property type="match status" value="1"/>
</dbReference>
<protein>
    <submittedName>
        <fullName evidence="1">Uncharacterized protein</fullName>
    </submittedName>
</protein>
<proteinExistence type="predicted"/>
<dbReference type="PANTHER" id="PTHR30354:SF25">
    <property type="entry name" value="INNER MEMBRANE PERMEASE YGBN"/>
    <property type="match status" value="1"/>
</dbReference>
<dbReference type="PIRSF" id="PIRSF002746">
    <property type="entry name" value="Gluconate_transporter"/>
    <property type="match status" value="1"/>
</dbReference>
<dbReference type="STRING" id="1280941.HY2_01540"/>
<dbReference type="GO" id="GO:0015128">
    <property type="term" value="F:gluconate transmembrane transporter activity"/>
    <property type="evidence" value="ECO:0007669"/>
    <property type="project" value="InterPro"/>
</dbReference>
<comment type="caution">
    <text evidence="1">The sequence shown here is derived from an EMBL/GenBank/DDBJ whole genome shotgun (WGS) entry which is preliminary data.</text>
</comment>
<name>A0A062U505_9PROT</name>
<accession>A0A062U505</accession>
<dbReference type="eggNOG" id="COG2610">
    <property type="taxonomic scope" value="Bacteria"/>
</dbReference>
<keyword evidence="2" id="KW-1185">Reference proteome</keyword>